<dbReference type="AlphaFoldDB" id="A2SJC5"/>
<feature type="compositionally biased region" description="Basic and acidic residues" evidence="1">
    <location>
        <begin position="53"/>
        <end position="73"/>
    </location>
</feature>
<organism evidence="2 3">
    <name type="scientific">Methylibium petroleiphilum (strain ATCC BAA-1232 / LMG 22953 / PM1)</name>
    <dbReference type="NCBI Taxonomy" id="420662"/>
    <lineage>
        <taxon>Bacteria</taxon>
        <taxon>Pseudomonadati</taxon>
        <taxon>Pseudomonadota</taxon>
        <taxon>Betaproteobacteria</taxon>
        <taxon>Burkholderiales</taxon>
        <taxon>Sphaerotilaceae</taxon>
        <taxon>Methylibium</taxon>
    </lineage>
</organism>
<evidence type="ECO:0000256" key="1">
    <source>
        <dbReference type="SAM" id="MobiDB-lite"/>
    </source>
</evidence>
<protein>
    <recommendedName>
        <fullName evidence="4">Type II toxin-antitoxin system ParD family antitoxin</fullName>
    </recommendedName>
</protein>
<dbReference type="eggNOG" id="COG0864">
    <property type="taxonomic scope" value="Bacteria"/>
</dbReference>
<evidence type="ECO:0008006" key="4">
    <source>
        <dbReference type="Google" id="ProtNLM"/>
    </source>
</evidence>
<accession>A2SJC5</accession>
<dbReference type="KEGG" id="mpt:Mpe_A2710"/>
<evidence type="ECO:0000313" key="3">
    <source>
        <dbReference type="Proteomes" id="UP000000366"/>
    </source>
</evidence>
<dbReference type="InterPro" id="IPR010985">
    <property type="entry name" value="Ribbon_hlx_hlx"/>
</dbReference>
<name>A2SJC5_METPP</name>
<dbReference type="CDD" id="cd22231">
    <property type="entry name" value="RHH_NikR_HicB-like"/>
    <property type="match status" value="1"/>
</dbReference>
<gene>
    <name evidence="2" type="ordered locus">Mpe_A2710</name>
</gene>
<dbReference type="Gene3D" id="1.10.1220.10">
    <property type="entry name" value="Met repressor-like"/>
    <property type="match status" value="1"/>
</dbReference>
<evidence type="ECO:0000313" key="2">
    <source>
        <dbReference type="EMBL" id="ABM95664.1"/>
    </source>
</evidence>
<dbReference type="EMBL" id="CP000555">
    <property type="protein sequence ID" value="ABM95664.1"/>
    <property type="molecule type" value="Genomic_DNA"/>
</dbReference>
<keyword evidence="3" id="KW-1185">Reference proteome</keyword>
<dbReference type="Proteomes" id="UP000000366">
    <property type="component" value="Chromosome"/>
</dbReference>
<dbReference type="GO" id="GO:0006355">
    <property type="term" value="P:regulation of DNA-templated transcription"/>
    <property type="evidence" value="ECO:0007669"/>
    <property type="project" value="InterPro"/>
</dbReference>
<dbReference type="InterPro" id="IPR013321">
    <property type="entry name" value="Arc_rbn_hlx_hlx"/>
</dbReference>
<reference evidence="2 3" key="1">
    <citation type="journal article" date="2007" name="J. Bacteriol.">
        <title>Whole-genome analysis of the methyl tert-butyl ether-degrading beta-proteobacterium Methylibium petroleiphilum PM1.</title>
        <authorList>
            <person name="Kane S.R."/>
            <person name="Chakicherla A.Y."/>
            <person name="Chain P.S.G."/>
            <person name="Schmidt R."/>
            <person name="Shin M.W."/>
            <person name="Legler T.C."/>
            <person name="Scow K.M."/>
            <person name="Larimer F.W."/>
            <person name="Lucas S.M."/>
            <person name="Richardson P.M."/>
            <person name="Hristova K.R."/>
        </authorList>
    </citation>
    <scope>NUCLEOTIDE SEQUENCE [LARGE SCALE GENOMIC DNA]</scope>
    <source>
        <strain evidence="3">ATCC BAA-1232 / LMG 22953 / PM1</strain>
    </source>
</reference>
<dbReference type="HOGENOM" id="CLU_2554399_0_0_4"/>
<dbReference type="STRING" id="420662.Mpe_A2710"/>
<sequence length="82" mass="9026">MTPGAPDFDDAAMSLHRIKLMLPPDLLEYVARRVAQGGYVNAGEYLRQLIRSDAADQQDRRLGNRLAADETRRGGTPAGDSR</sequence>
<dbReference type="SUPFAM" id="SSF47598">
    <property type="entry name" value="Ribbon-helix-helix"/>
    <property type="match status" value="1"/>
</dbReference>
<proteinExistence type="predicted"/>
<feature type="region of interest" description="Disordered" evidence="1">
    <location>
        <begin position="53"/>
        <end position="82"/>
    </location>
</feature>